<dbReference type="OrthoDB" id="573373at2"/>
<sequence length="252" mass="26288">MTSLKRLTRPLLGLAGTVLVTSVMALPSLGASLSFTTSRADLRSNDRLDWASLGPIDPPQPFRVLPFASTATSDNGLQVNIDIPPTGDPTITPPLLFQTTAAGIATNFAPDDFVLFTGLDPTQFPAPGNPGPLSLSFETPVRAVGAQIAVDDTPMFDAFISAFDRDNNLLGNFSAPGTASLALDNSALFLGALSDTANISRLEFSSSVPNRAIGINALSLRAVPEPSGVAGLVLTGLGLLVMRKRKTLSGQR</sequence>
<evidence type="ECO:0000313" key="2">
    <source>
        <dbReference type="Proteomes" id="UP000248857"/>
    </source>
</evidence>
<dbReference type="InterPro" id="IPR013424">
    <property type="entry name" value="Ice-binding_C"/>
</dbReference>
<proteinExistence type="predicted"/>
<reference evidence="1 2" key="1">
    <citation type="journal article" date="2018" name="Sci. Rep.">
        <title>A novel species of the marine cyanobacterium Acaryochloris with a unique pigment content and lifestyle.</title>
        <authorList>
            <person name="Partensky F."/>
            <person name="Six C."/>
            <person name="Ratin M."/>
            <person name="Garczarek L."/>
            <person name="Vaulot D."/>
            <person name="Probert I."/>
            <person name="Calteau A."/>
            <person name="Gourvil P."/>
            <person name="Marie D."/>
            <person name="Grebert T."/>
            <person name="Bouchier C."/>
            <person name="Le Panse S."/>
            <person name="Gachenot M."/>
            <person name="Rodriguez F."/>
            <person name="Garrido J.L."/>
        </authorList>
    </citation>
    <scope>NUCLEOTIDE SEQUENCE [LARGE SCALE GENOMIC DNA]</scope>
    <source>
        <strain evidence="1 2">RCC1774</strain>
    </source>
</reference>
<organism evidence="1 2">
    <name type="scientific">Acaryochloris thomasi RCC1774</name>
    <dbReference type="NCBI Taxonomy" id="1764569"/>
    <lineage>
        <taxon>Bacteria</taxon>
        <taxon>Bacillati</taxon>
        <taxon>Cyanobacteriota</taxon>
        <taxon>Cyanophyceae</taxon>
        <taxon>Acaryochloridales</taxon>
        <taxon>Acaryochloridaceae</taxon>
        <taxon>Acaryochloris</taxon>
        <taxon>Acaryochloris thomasi</taxon>
    </lineage>
</organism>
<dbReference type="Proteomes" id="UP000248857">
    <property type="component" value="Unassembled WGS sequence"/>
</dbReference>
<keyword evidence="2" id="KW-1185">Reference proteome</keyword>
<evidence type="ECO:0000313" key="1">
    <source>
        <dbReference type="EMBL" id="PZD75244.1"/>
    </source>
</evidence>
<gene>
    <name evidence="1" type="ORF">C1752_00233</name>
</gene>
<dbReference type="AlphaFoldDB" id="A0A2W1K190"/>
<evidence type="ECO:0008006" key="3">
    <source>
        <dbReference type="Google" id="ProtNLM"/>
    </source>
</evidence>
<accession>A0A2W1K190</accession>
<dbReference type="EMBL" id="PQWO01000001">
    <property type="protein sequence ID" value="PZD75244.1"/>
    <property type="molecule type" value="Genomic_DNA"/>
</dbReference>
<comment type="caution">
    <text evidence="1">The sequence shown here is derived from an EMBL/GenBank/DDBJ whole genome shotgun (WGS) entry which is preliminary data.</text>
</comment>
<dbReference type="NCBIfam" id="TIGR02595">
    <property type="entry name" value="PEP_CTERM"/>
    <property type="match status" value="1"/>
</dbReference>
<dbReference type="RefSeq" id="WP_110984218.1">
    <property type="nucleotide sequence ID" value="NZ_CAWNWM010000001.1"/>
</dbReference>
<name>A0A2W1K190_9CYAN</name>
<protein>
    <recommendedName>
        <fullName evidence="3">PEP-CTERM protein-sorting domain-containing protein</fullName>
    </recommendedName>
</protein>